<reference evidence="2" key="1">
    <citation type="submission" date="2021-01" db="EMBL/GenBank/DDBJ databases">
        <authorList>
            <person name="Corre E."/>
            <person name="Pelletier E."/>
            <person name="Niang G."/>
            <person name="Scheremetjew M."/>
            <person name="Finn R."/>
            <person name="Kale V."/>
            <person name="Holt S."/>
            <person name="Cochrane G."/>
            <person name="Meng A."/>
            <person name="Brown T."/>
            <person name="Cohen L."/>
        </authorList>
    </citation>
    <scope>NUCLEOTIDE SEQUENCE</scope>
    <source>
        <strain evidence="2">Isolate 1302-5</strain>
    </source>
</reference>
<sequence>MSSEAASTTSGTEDVAENLSTGSNPTDDSDESKAPNDHADRPAAVAGRKESKPSRGGSVGAGGSSTVVLTAVDLAGDAPRSRQDAAVGASGEQSPSSSQRPGAIEGFEGREPEDGDGDGDGKDNDDDDADDDPRFGPQHLSEYLSQLKDSQREALSRFYHGAVDAPCQKIALCEQELEEQLSDFVSLGPWALASSWFPPVGRDRVESSLEMLLGSDEGCSTGDF</sequence>
<feature type="region of interest" description="Disordered" evidence="1">
    <location>
        <begin position="1"/>
        <end position="138"/>
    </location>
</feature>
<feature type="compositionally biased region" description="Acidic residues" evidence="1">
    <location>
        <begin position="113"/>
        <end position="131"/>
    </location>
</feature>
<organism evidence="2">
    <name type="scientific">Odontella aurita</name>
    <dbReference type="NCBI Taxonomy" id="265563"/>
    <lineage>
        <taxon>Eukaryota</taxon>
        <taxon>Sar</taxon>
        <taxon>Stramenopiles</taxon>
        <taxon>Ochrophyta</taxon>
        <taxon>Bacillariophyta</taxon>
        <taxon>Mediophyceae</taxon>
        <taxon>Biddulphiophycidae</taxon>
        <taxon>Eupodiscales</taxon>
        <taxon>Odontellaceae</taxon>
        <taxon>Odontella</taxon>
    </lineage>
</organism>
<feature type="compositionally biased region" description="Basic and acidic residues" evidence="1">
    <location>
        <begin position="31"/>
        <end position="53"/>
    </location>
</feature>
<dbReference type="EMBL" id="HBKQ01011475">
    <property type="protein sequence ID" value="CAE2219386.1"/>
    <property type="molecule type" value="Transcribed_RNA"/>
</dbReference>
<name>A0A7S4MFM1_9STRA</name>
<feature type="compositionally biased region" description="Polar residues" evidence="1">
    <location>
        <begin position="91"/>
        <end position="100"/>
    </location>
</feature>
<accession>A0A7S4MFM1</accession>
<evidence type="ECO:0000256" key="1">
    <source>
        <dbReference type="SAM" id="MobiDB-lite"/>
    </source>
</evidence>
<evidence type="ECO:0000313" key="2">
    <source>
        <dbReference type="EMBL" id="CAE2219386.1"/>
    </source>
</evidence>
<protein>
    <submittedName>
        <fullName evidence="2">Uncharacterized protein</fullName>
    </submittedName>
</protein>
<feature type="compositionally biased region" description="Low complexity" evidence="1">
    <location>
        <begin position="1"/>
        <end position="13"/>
    </location>
</feature>
<gene>
    <name evidence="2" type="ORF">OAUR00152_LOCUS7736</name>
</gene>
<dbReference type="AlphaFoldDB" id="A0A7S4MFM1"/>
<proteinExistence type="predicted"/>